<feature type="chain" id="PRO_5015319632" description="Lipoprotein" evidence="2">
    <location>
        <begin position="21"/>
        <end position="284"/>
    </location>
</feature>
<dbReference type="RefSeq" id="WP_108992604.1">
    <property type="nucleotide sequence ID" value="NZ_BDQX01000098.1"/>
</dbReference>
<evidence type="ECO:0000313" key="4">
    <source>
        <dbReference type="Proteomes" id="UP000245202"/>
    </source>
</evidence>
<evidence type="ECO:0000313" key="3">
    <source>
        <dbReference type="EMBL" id="GBG07570.1"/>
    </source>
</evidence>
<accession>A0A2R5ELN5</accession>
<gene>
    <name evidence="3" type="ORF">PAT3040_02123</name>
</gene>
<evidence type="ECO:0008006" key="5">
    <source>
        <dbReference type="Google" id="ProtNLM"/>
    </source>
</evidence>
<dbReference type="AlphaFoldDB" id="A0A2R5ELN5"/>
<dbReference type="Proteomes" id="UP000245202">
    <property type="component" value="Unassembled WGS sequence"/>
</dbReference>
<dbReference type="EMBL" id="BDQX01000098">
    <property type="protein sequence ID" value="GBG07570.1"/>
    <property type="molecule type" value="Genomic_DNA"/>
</dbReference>
<feature type="region of interest" description="Disordered" evidence="1">
    <location>
        <begin position="32"/>
        <end position="55"/>
    </location>
</feature>
<name>A0A2R5ELN5_9BACL</name>
<keyword evidence="2" id="KW-0732">Signal</keyword>
<comment type="caution">
    <text evidence="3">The sequence shown here is derived from an EMBL/GenBank/DDBJ whole genome shotgun (WGS) entry which is preliminary data.</text>
</comment>
<organism evidence="3 4">
    <name type="scientific">Paenibacillus agaridevorans</name>
    <dbReference type="NCBI Taxonomy" id="171404"/>
    <lineage>
        <taxon>Bacteria</taxon>
        <taxon>Bacillati</taxon>
        <taxon>Bacillota</taxon>
        <taxon>Bacilli</taxon>
        <taxon>Bacillales</taxon>
        <taxon>Paenibacillaceae</taxon>
        <taxon>Paenibacillus</taxon>
    </lineage>
</organism>
<evidence type="ECO:0000256" key="1">
    <source>
        <dbReference type="SAM" id="MobiDB-lite"/>
    </source>
</evidence>
<proteinExistence type="predicted"/>
<keyword evidence="4" id="KW-1185">Reference proteome</keyword>
<feature type="compositionally biased region" description="Low complexity" evidence="1">
    <location>
        <begin position="33"/>
        <end position="50"/>
    </location>
</feature>
<feature type="signal peptide" evidence="2">
    <location>
        <begin position="1"/>
        <end position="20"/>
    </location>
</feature>
<reference evidence="3 4" key="1">
    <citation type="submission" date="2017-08" db="EMBL/GenBank/DDBJ databases">
        <title>Substantial Increase in Enzyme Production by Combined Drug-Resistance Mutations in Paenibacillus agaridevorans.</title>
        <authorList>
            <person name="Tanaka Y."/>
            <person name="Funane K."/>
            <person name="Hosaka T."/>
            <person name="Shiwa Y."/>
            <person name="Fujita N."/>
            <person name="Miyazaki T."/>
            <person name="Yoshikawa H."/>
            <person name="Murakami K."/>
            <person name="Kasahara K."/>
            <person name="Inaoka T."/>
            <person name="Hiraga Y."/>
            <person name="Ochi K."/>
        </authorList>
    </citation>
    <scope>NUCLEOTIDE SEQUENCE [LARGE SCALE GENOMIC DNA]</scope>
    <source>
        <strain evidence="3 4">T-3040</strain>
    </source>
</reference>
<evidence type="ECO:0000256" key="2">
    <source>
        <dbReference type="SAM" id="SignalP"/>
    </source>
</evidence>
<sequence length="284" mass="31874">MKVSIYLLYLAAICILPACAIDSNNDSGVNMATSVTSETSETSIPSESVSNETAQPDNVSFLNLDQLEQYRIITGTSREYTEADMANLAKDDMQKDYVAVIKNYMRQELGHEVSYLDSVDGTYNPRKVVVGTNEGNTYMLELRKWYNYNGIWTVTNLAQFKEDGAMPPEQSVTYEIIDVSSIGDPGIVKEANEKISARNAGHYHFIADDTLYILLVAGMEHSVELLNVFGNESLMRIQYATIENNDPRFGENPYLILKLDATVMDLFIQQFADTKVDDIRLNLP</sequence>
<protein>
    <recommendedName>
        <fullName evidence="5">Lipoprotein</fullName>
    </recommendedName>
</protein>